<keyword evidence="2" id="KW-1185">Reference proteome</keyword>
<protein>
    <submittedName>
        <fullName evidence="1">Uncharacterized protein</fullName>
    </submittedName>
</protein>
<reference evidence="1 2" key="1">
    <citation type="journal article" date="2018" name="Environ. Microbiol.">
        <title>Ecological and genomic features of two widespread freshwater picocyanobacteria.</title>
        <authorList>
            <person name="Cabello-Yeves P.J."/>
            <person name="Picazo A."/>
            <person name="Camacho A."/>
            <person name="Callieri C."/>
            <person name="Rosselli R."/>
            <person name="Roda-Garcia J.J."/>
            <person name="Coutinho F.H."/>
            <person name="Rodriguez-Valera F."/>
        </authorList>
    </citation>
    <scope>NUCLEOTIDE SEQUENCE [LARGE SCALE GENOMIC DNA]</scope>
    <source>
        <strain evidence="1 2">Tous</strain>
    </source>
</reference>
<dbReference type="SUPFAM" id="SSF82171">
    <property type="entry name" value="DPP6 N-terminal domain-like"/>
    <property type="match status" value="1"/>
</dbReference>
<dbReference type="Proteomes" id="UP000243002">
    <property type="component" value="Unassembled WGS sequence"/>
</dbReference>
<gene>
    <name evidence="1" type="ORF">C7K55_10085</name>
</gene>
<name>A0A2P7MTL2_9CYAN</name>
<dbReference type="RefSeq" id="WP_106632595.1">
    <property type="nucleotide sequence ID" value="NZ_PXXO01000011.1"/>
</dbReference>
<dbReference type="AlphaFoldDB" id="A0A2P7MTL2"/>
<proteinExistence type="predicted"/>
<dbReference type="OrthoDB" id="559072at2"/>
<dbReference type="Gene3D" id="2.120.10.30">
    <property type="entry name" value="TolB, C-terminal domain"/>
    <property type="match status" value="1"/>
</dbReference>
<evidence type="ECO:0000313" key="2">
    <source>
        <dbReference type="Proteomes" id="UP000243002"/>
    </source>
</evidence>
<dbReference type="EMBL" id="PXXO01000011">
    <property type="protein sequence ID" value="PSJ04563.1"/>
    <property type="molecule type" value="Genomic_DNA"/>
</dbReference>
<dbReference type="InterPro" id="IPR011042">
    <property type="entry name" value="6-blade_b-propeller_TolB-like"/>
</dbReference>
<sequence>MPQPIVPLNSRLEAIGANRDPALSGRWLALISGRGGREQVLLLDLERQQPIDLPGLNRADAQPVSVSVDAAGERIALVRQLEGRTELVLYRRSVQSLQPIPMVPSGVARQVQLQTDGRQLAVQVSRGGIWQVDLVQIP</sequence>
<organism evidence="1 2">
    <name type="scientific">Cyanobium usitatum str. Tous</name>
    <dbReference type="NCBI Taxonomy" id="2116684"/>
    <lineage>
        <taxon>Bacteria</taxon>
        <taxon>Bacillati</taxon>
        <taxon>Cyanobacteriota</taxon>
        <taxon>Cyanophyceae</taxon>
        <taxon>Synechococcales</taxon>
        <taxon>Prochlorococcaceae</taxon>
        <taxon>Cyanobium</taxon>
    </lineage>
</organism>
<accession>A0A2P7MTL2</accession>
<comment type="caution">
    <text evidence="1">The sequence shown here is derived from an EMBL/GenBank/DDBJ whole genome shotgun (WGS) entry which is preliminary data.</text>
</comment>
<evidence type="ECO:0000313" key="1">
    <source>
        <dbReference type="EMBL" id="PSJ04563.1"/>
    </source>
</evidence>